<dbReference type="InterPro" id="IPR027417">
    <property type="entry name" value="P-loop_NTPase"/>
</dbReference>
<dbReference type="EMBL" id="CGIH01000005">
    <property type="protein sequence ID" value="CFX12712.1"/>
    <property type="molecule type" value="Genomic_DNA"/>
</dbReference>
<protein>
    <submittedName>
        <fullName evidence="2">p-loop containing nucleoside triphosphate hydrolase</fullName>
    </submittedName>
</protein>
<sequence length="285" mass="31917">MPTVISLINLKGGVGKTTLTVAMAEFMAAEHGLRVLVVDLDPQTNATVSLIHEQEWRRRNMRGQTVLNVFLDHLSKYRIFSPQEAIIRKVSNIQGGIEGLDLLPSSIDLIEVHDEFLRASAALPVNPLHILGGALRESLPDYDIVLIDCPPDLGLICQNGLMISNYYIIPTIPDILSTYGIPQIVNRIERLKSETGIPIQPLGLVISKFREQSNTHKAQTPLLRLNAHRDGYQRVLETVIPEGTRAAAVMDSTLNFTSLHDKYGYDNPYRHYQSLTEEVLSYVRK</sequence>
<dbReference type="PANTHER" id="PTHR13696">
    <property type="entry name" value="P-LOOP CONTAINING NUCLEOSIDE TRIPHOSPHATE HYDROLASE"/>
    <property type="match status" value="1"/>
</dbReference>
<keyword evidence="2" id="KW-0378">Hydrolase</keyword>
<dbReference type="Proteomes" id="UP000045545">
    <property type="component" value="Unassembled WGS sequence"/>
</dbReference>
<proteinExistence type="predicted"/>
<dbReference type="SUPFAM" id="SSF52540">
    <property type="entry name" value="P-loop containing nucleoside triphosphate hydrolases"/>
    <property type="match status" value="1"/>
</dbReference>
<evidence type="ECO:0000313" key="3">
    <source>
        <dbReference type="Proteomes" id="UP000045545"/>
    </source>
</evidence>
<dbReference type="RefSeq" id="WP_046495511.1">
    <property type="nucleotide sequence ID" value="NZ_CGIH01000005.1"/>
</dbReference>
<organism evidence="2 3">
    <name type="scientific">Syntrophomonas zehnderi OL-4</name>
    <dbReference type="NCBI Taxonomy" id="690567"/>
    <lineage>
        <taxon>Bacteria</taxon>
        <taxon>Bacillati</taxon>
        <taxon>Bacillota</taxon>
        <taxon>Clostridia</taxon>
        <taxon>Eubacteriales</taxon>
        <taxon>Syntrophomonadaceae</taxon>
        <taxon>Syntrophomonas</taxon>
    </lineage>
</organism>
<evidence type="ECO:0000313" key="2">
    <source>
        <dbReference type="EMBL" id="CFX12712.1"/>
    </source>
</evidence>
<dbReference type="CDD" id="cd02042">
    <property type="entry name" value="ParAB_family"/>
    <property type="match status" value="1"/>
</dbReference>
<feature type="domain" description="AAA" evidence="1">
    <location>
        <begin position="3"/>
        <end position="194"/>
    </location>
</feature>
<name>A0A0E4G9D8_9FIRM</name>
<dbReference type="InterPro" id="IPR050678">
    <property type="entry name" value="DNA_Partitioning_ATPase"/>
</dbReference>
<reference evidence="2 3" key="1">
    <citation type="submission" date="2015-03" db="EMBL/GenBank/DDBJ databases">
        <authorList>
            <person name="Murphy D."/>
        </authorList>
    </citation>
    <scope>NUCLEOTIDE SEQUENCE [LARGE SCALE GENOMIC DNA]</scope>
    <source>
        <strain evidence="2 3">OL-4</strain>
    </source>
</reference>
<dbReference type="InterPro" id="IPR025669">
    <property type="entry name" value="AAA_dom"/>
</dbReference>
<dbReference type="AlphaFoldDB" id="A0A0E4G9D8"/>
<evidence type="ECO:0000259" key="1">
    <source>
        <dbReference type="Pfam" id="PF13614"/>
    </source>
</evidence>
<dbReference type="OrthoDB" id="9815116at2"/>
<dbReference type="Gene3D" id="3.40.50.300">
    <property type="entry name" value="P-loop containing nucleotide triphosphate hydrolases"/>
    <property type="match status" value="1"/>
</dbReference>
<dbReference type="STRING" id="690567.551"/>
<keyword evidence="3" id="KW-1185">Reference proteome</keyword>
<dbReference type="Pfam" id="PF13614">
    <property type="entry name" value="AAA_31"/>
    <property type="match status" value="1"/>
</dbReference>
<dbReference type="PANTHER" id="PTHR13696:SF52">
    <property type="entry name" value="PARA FAMILY PROTEIN CT_582"/>
    <property type="match status" value="1"/>
</dbReference>
<dbReference type="GO" id="GO:0016787">
    <property type="term" value="F:hydrolase activity"/>
    <property type="evidence" value="ECO:0007669"/>
    <property type="project" value="UniProtKB-KW"/>
</dbReference>
<gene>
    <name evidence="2" type="ORF">551</name>
</gene>
<accession>A0A0E4G9D8</accession>